<evidence type="ECO:0000256" key="1">
    <source>
        <dbReference type="SAM" id="SignalP"/>
    </source>
</evidence>
<dbReference type="EMBL" id="BTSY01000003">
    <property type="protein sequence ID" value="GMT20280.1"/>
    <property type="molecule type" value="Genomic_DNA"/>
</dbReference>
<organism evidence="2 3">
    <name type="scientific">Pristionchus fissidentatus</name>
    <dbReference type="NCBI Taxonomy" id="1538716"/>
    <lineage>
        <taxon>Eukaryota</taxon>
        <taxon>Metazoa</taxon>
        <taxon>Ecdysozoa</taxon>
        <taxon>Nematoda</taxon>
        <taxon>Chromadorea</taxon>
        <taxon>Rhabditida</taxon>
        <taxon>Rhabditina</taxon>
        <taxon>Diplogasteromorpha</taxon>
        <taxon>Diplogasteroidea</taxon>
        <taxon>Neodiplogasteridae</taxon>
        <taxon>Pristionchus</taxon>
    </lineage>
</organism>
<feature type="non-terminal residue" evidence="2">
    <location>
        <position position="147"/>
    </location>
</feature>
<name>A0AAV5VQL1_9BILA</name>
<keyword evidence="3" id="KW-1185">Reference proteome</keyword>
<comment type="caution">
    <text evidence="2">The sequence shown here is derived from an EMBL/GenBank/DDBJ whole genome shotgun (WGS) entry which is preliminary data.</text>
</comment>
<sequence length="147" mass="16646">QAFLRLRIWLILLFFTPATVISEAQSSDKKQFPECRDDMACFVSDVCKGLTGSALSRFTESENINGNCPAVLKIRAYSNTHWLVVMQSFDETVKSVTAKHETDPLLSCKVNKESQLEAQFKKDKIDLISEAKRPLMCEFYVKGSDEV</sequence>
<accession>A0AAV5VQL1</accession>
<reference evidence="2" key="1">
    <citation type="submission" date="2023-10" db="EMBL/GenBank/DDBJ databases">
        <title>Genome assembly of Pristionchus species.</title>
        <authorList>
            <person name="Yoshida K."/>
            <person name="Sommer R.J."/>
        </authorList>
    </citation>
    <scope>NUCLEOTIDE SEQUENCE</scope>
    <source>
        <strain evidence="2">RS5133</strain>
    </source>
</reference>
<feature type="signal peptide" evidence="1">
    <location>
        <begin position="1"/>
        <end position="24"/>
    </location>
</feature>
<dbReference type="AlphaFoldDB" id="A0AAV5VQL1"/>
<evidence type="ECO:0000313" key="2">
    <source>
        <dbReference type="EMBL" id="GMT20280.1"/>
    </source>
</evidence>
<protein>
    <submittedName>
        <fullName evidence="2">Uncharacterized protein</fullName>
    </submittedName>
</protein>
<evidence type="ECO:0000313" key="3">
    <source>
        <dbReference type="Proteomes" id="UP001432322"/>
    </source>
</evidence>
<feature type="chain" id="PRO_5043910458" evidence="1">
    <location>
        <begin position="25"/>
        <end position="147"/>
    </location>
</feature>
<proteinExistence type="predicted"/>
<gene>
    <name evidence="2" type="ORF">PFISCL1PPCAC_11577</name>
</gene>
<keyword evidence="1" id="KW-0732">Signal</keyword>
<dbReference type="Proteomes" id="UP001432322">
    <property type="component" value="Unassembled WGS sequence"/>
</dbReference>
<feature type="non-terminal residue" evidence="2">
    <location>
        <position position="1"/>
    </location>
</feature>